<keyword evidence="2" id="KW-0808">Transferase</keyword>
<dbReference type="SUPFAM" id="SSF53448">
    <property type="entry name" value="Nucleotide-diphospho-sugar transferases"/>
    <property type="match status" value="1"/>
</dbReference>
<dbReference type="InterPro" id="IPR025877">
    <property type="entry name" value="MobA-like_NTP_Trfase"/>
</dbReference>
<gene>
    <name evidence="9" type="ORF">C7B81_01685</name>
</gene>
<evidence type="ECO:0000256" key="4">
    <source>
        <dbReference type="ARBA" id="ARBA00022741"/>
    </source>
</evidence>
<keyword evidence="9" id="KW-0548">Nucleotidyltransferase</keyword>
<keyword evidence="1" id="KW-0963">Cytoplasm</keyword>
<keyword evidence="3" id="KW-0479">Metal-binding</keyword>
<dbReference type="InterPro" id="IPR013482">
    <property type="entry name" value="Molybde_CF_guanTrfase"/>
</dbReference>
<dbReference type="PANTHER" id="PTHR19136">
    <property type="entry name" value="MOLYBDENUM COFACTOR GUANYLYLTRANSFERASE"/>
    <property type="match status" value="1"/>
</dbReference>
<name>A0ABX5FDK8_9CHRO</name>
<evidence type="ECO:0000256" key="5">
    <source>
        <dbReference type="ARBA" id="ARBA00022842"/>
    </source>
</evidence>
<evidence type="ECO:0000256" key="3">
    <source>
        <dbReference type="ARBA" id="ARBA00022723"/>
    </source>
</evidence>
<evidence type="ECO:0000259" key="8">
    <source>
        <dbReference type="Pfam" id="PF12804"/>
    </source>
</evidence>
<sequence>MSGLRACLLSGGASRRMGTDKALLPHPAGGTWLEFSLGRLAALPLPITLVSHHRAHHALARPRRDGLGQPITVLEEPPPREGPLLALDRLMAHHPGQDLLLCPVDMPWLETAALEALLAAASTHAAAGTPAATGPAPIHLAHDGRRLQPLLGLYPAHPGRCRRLRAFTAAGGRRLQDWLAAELVVPVALPAAGLRNANRPDDATGLWP</sequence>
<dbReference type="PANTHER" id="PTHR19136:SF81">
    <property type="entry name" value="MOLYBDENUM COFACTOR GUANYLYLTRANSFERASE"/>
    <property type="match status" value="1"/>
</dbReference>
<dbReference type="Proteomes" id="UP000238218">
    <property type="component" value="Unassembled WGS sequence"/>
</dbReference>
<reference evidence="9 10" key="1">
    <citation type="submission" date="2018-02" db="EMBL/GenBank/DDBJ databases">
        <authorList>
            <person name="Moore K."/>
            <person name="Momper L."/>
        </authorList>
    </citation>
    <scope>NUCLEOTIDE SEQUENCE [LARGE SCALE GENOMIC DNA]</scope>
    <source>
        <strain evidence="9 10">CCALA 015</strain>
    </source>
</reference>
<evidence type="ECO:0000256" key="7">
    <source>
        <dbReference type="ARBA" id="ARBA00023150"/>
    </source>
</evidence>
<keyword evidence="10" id="KW-1185">Reference proteome</keyword>
<protein>
    <submittedName>
        <fullName evidence="9">Molybdenum cofactor guanylyltransferase</fullName>
    </submittedName>
</protein>
<evidence type="ECO:0000256" key="2">
    <source>
        <dbReference type="ARBA" id="ARBA00022679"/>
    </source>
</evidence>
<comment type="caution">
    <text evidence="9">The sequence shown here is derived from an EMBL/GenBank/DDBJ whole genome shotgun (WGS) entry which is preliminary data.</text>
</comment>
<accession>A0ABX5FDK8</accession>
<keyword evidence="5" id="KW-0460">Magnesium</keyword>
<evidence type="ECO:0000256" key="1">
    <source>
        <dbReference type="ARBA" id="ARBA00022490"/>
    </source>
</evidence>
<dbReference type="InterPro" id="IPR029044">
    <property type="entry name" value="Nucleotide-diphossugar_trans"/>
</dbReference>
<proteinExistence type="predicted"/>
<reference evidence="9 10" key="2">
    <citation type="submission" date="2018-03" db="EMBL/GenBank/DDBJ databases">
        <title>The ancient ancestry and fast evolution of plastids.</title>
        <authorList>
            <person name="Moore K.R."/>
            <person name="Magnabosco C."/>
            <person name="Momper L."/>
            <person name="Gold D.A."/>
            <person name="Bosak T."/>
            <person name="Fournier G.P."/>
        </authorList>
    </citation>
    <scope>NUCLEOTIDE SEQUENCE [LARGE SCALE GENOMIC DNA]</scope>
    <source>
        <strain evidence="9 10">CCALA 015</strain>
    </source>
</reference>
<dbReference type="RefSeq" id="WP_106219576.1">
    <property type="nucleotide sequence ID" value="NZ_PVWP01000001.1"/>
</dbReference>
<feature type="domain" description="MobA-like NTP transferase" evidence="8">
    <location>
        <begin position="6"/>
        <end position="177"/>
    </location>
</feature>
<keyword evidence="7" id="KW-0501">Molybdenum cofactor biosynthesis</keyword>
<organism evidence="9 10">
    <name type="scientific">Aphanothece cf. minutissima CCALA 015</name>
    <dbReference type="NCBI Taxonomy" id="2107695"/>
    <lineage>
        <taxon>Bacteria</taxon>
        <taxon>Bacillati</taxon>
        <taxon>Cyanobacteriota</taxon>
        <taxon>Cyanophyceae</taxon>
        <taxon>Oscillatoriophycideae</taxon>
        <taxon>Chroococcales</taxon>
        <taxon>Aphanothecaceae</taxon>
        <taxon>Aphanothece</taxon>
    </lineage>
</organism>
<dbReference type="EMBL" id="PVWP01000001">
    <property type="protein sequence ID" value="PSB39381.1"/>
    <property type="molecule type" value="Genomic_DNA"/>
</dbReference>
<dbReference type="CDD" id="cd02503">
    <property type="entry name" value="MobA"/>
    <property type="match status" value="1"/>
</dbReference>
<dbReference type="Gene3D" id="3.90.550.10">
    <property type="entry name" value="Spore Coat Polysaccharide Biosynthesis Protein SpsA, Chain A"/>
    <property type="match status" value="1"/>
</dbReference>
<evidence type="ECO:0000313" key="9">
    <source>
        <dbReference type="EMBL" id="PSB39381.1"/>
    </source>
</evidence>
<evidence type="ECO:0000256" key="6">
    <source>
        <dbReference type="ARBA" id="ARBA00023134"/>
    </source>
</evidence>
<evidence type="ECO:0000313" key="10">
    <source>
        <dbReference type="Proteomes" id="UP000238218"/>
    </source>
</evidence>
<keyword evidence="4" id="KW-0547">Nucleotide-binding</keyword>
<keyword evidence="6" id="KW-0342">GTP-binding</keyword>
<dbReference type="Pfam" id="PF12804">
    <property type="entry name" value="NTP_transf_3"/>
    <property type="match status" value="1"/>
</dbReference>
<dbReference type="GO" id="GO:0016779">
    <property type="term" value="F:nucleotidyltransferase activity"/>
    <property type="evidence" value="ECO:0007669"/>
    <property type="project" value="UniProtKB-KW"/>
</dbReference>